<dbReference type="RefSeq" id="XP_028471633.1">
    <property type="nucleotide sequence ID" value="XM_028615406.1"/>
</dbReference>
<keyword evidence="1" id="KW-0812">Transmembrane</keyword>
<keyword evidence="1" id="KW-1133">Transmembrane helix</keyword>
<accession>A0A3N2QAU9</accession>
<keyword evidence="1" id="KW-0472">Membrane</keyword>
<dbReference type="AlphaFoldDB" id="A0A3N2QAU9"/>
<proteinExistence type="predicted"/>
<evidence type="ECO:0000256" key="1">
    <source>
        <dbReference type="SAM" id="Phobius"/>
    </source>
</evidence>
<reference evidence="2 3" key="1">
    <citation type="journal article" date="2018" name="Mol. Ecol.">
        <title>The obligate alkalophilic soda-lake fungus Sodiomyces alkalinus has shifted to a protein diet.</title>
        <authorList>
            <person name="Grum-Grzhimaylo A.A."/>
            <person name="Falkoski D.L."/>
            <person name="van den Heuvel J."/>
            <person name="Valero-Jimenez C.A."/>
            <person name="Min B."/>
            <person name="Choi I.G."/>
            <person name="Lipzen A."/>
            <person name="Daum C.G."/>
            <person name="Aanen D.K."/>
            <person name="Tsang A."/>
            <person name="Henrissat B."/>
            <person name="Bilanenko E.N."/>
            <person name="de Vries R.P."/>
            <person name="van Kan J.A.L."/>
            <person name="Grigoriev I.V."/>
            <person name="Debets A.J.M."/>
        </authorList>
    </citation>
    <scope>NUCLEOTIDE SEQUENCE [LARGE SCALE GENOMIC DNA]</scope>
    <source>
        <strain evidence="2 3">F11</strain>
    </source>
</reference>
<dbReference type="EMBL" id="ML119051">
    <property type="protein sequence ID" value="ROT43827.1"/>
    <property type="molecule type" value="Genomic_DNA"/>
</dbReference>
<protein>
    <submittedName>
        <fullName evidence="2">Uncharacterized protein</fullName>
    </submittedName>
</protein>
<name>A0A3N2QAU9_SODAK</name>
<keyword evidence="3" id="KW-1185">Reference proteome</keyword>
<dbReference type="Proteomes" id="UP000272025">
    <property type="component" value="Unassembled WGS sequence"/>
</dbReference>
<feature type="transmembrane region" description="Helical" evidence="1">
    <location>
        <begin position="141"/>
        <end position="158"/>
    </location>
</feature>
<dbReference type="GeneID" id="39583883"/>
<sequence>MAIVGGAKRFERRRETGNIGMKMPIRLVSWFHVVVCVVALFAPLPLPVSLSAVAVPTIGGLGAVDSAMWPCPSASHDYPPLSTPLELRPTLLRTVGSLGTNHANGAFRHLRQTDLVLDPRFPTIFITWGESHVNYQRSSSLLLPIFLRAFLFSFSFLFF</sequence>
<evidence type="ECO:0000313" key="3">
    <source>
        <dbReference type="Proteomes" id="UP000272025"/>
    </source>
</evidence>
<organism evidence="2 3">
    <name type="scientific">Sodiomyces alkalinus (strain CBS 110278 / VKM F-3762 / F11)</name>
    <name type="common">Alkaliphilic filamentous fungus</name>
    <dbReference type="NCBI Taxonomy" id="1314773"/>
    <lineage>
        <taxon>Eukaryota</taxon>
        <taxon>Fungi</taxon>
        <taxon>Dikarya</taxon>
        <taxon>Ascomycota</taxon>
        <taxon>Pezizomycotina</taxon>
        <taxon>Sordariomycetes</taxon>
        <taxon>Hypocreomycetidae</taxon>
        <taxon>Glomerellales</taxon>
        <taxon>Plectosphaerellaceae</taxon>
        <taxon>Sodiomyces</taxon>
    </lineage>
</organism>
<gene>
    <name evidence="2" type="ORF">SODALDRAFT_48409</name>
</gene>
<evidence type="ECO:0000313" key="2">
    <source>
        <dbReference type="EMBL" id="ROT43827.1"/>
    </source>
</evidence>
<feature type="transmembrane region" description="Helical" evidence="1">
    <location>
        <begin position="27"/>
        <end position="46"/>
    </location>
</feature>